<feature type="compositionally biased region" description="Basic and acidic residues" evidence="2">
    <location>
        <begin position="21"/>
        <end position="31"/>
    </location>
</feature>
<dbReference type="Proteomes" id="UP000298663">
    <property type="component" value="Unassembled WGS sequence"/>
</dbReference>
<dbReference type="AlphaFoldDB" id="A0A4U8UUB5"/>
<dbReference type="InterPro" id="IPR029512">
    <property type="entry name" value="CCDC154"/>
</dbReference>
<feature type="coiled-coil region" evidence="1">
    <location>
        <begin position="159"/>
        <end position="267"/>
    </location>
</feature>
<keyword evidence="1" id="KW-0175">Coiled coil</keyword>
<organism evidence="3 4">
    <name type="scientific">Steinernema carpocapsae</name>
    <name type="common">Entomopathogenic nematode</name>
    <dbReference type="NCBI Taxonomy" id="34508"/>
    <lineage>
        <taxon>Eukaryota</taxon>
        <taxon>Metazoa</taxon>
        <taxon>Ecdysozoa</taxon>
        <taxon>Nematoda</taxon>
        <taxon>Chromadorea</taxon>
        <taxon>Rhabditida</taxon>
        <taxon>Tylenchina</taxon>
        <taxon>Panagrolaimomorpha</taxon>
        <taxon>Strongyloidoidea</taxon>
        <taxon>Steinernematidae</taxon>
        <taxon>Steinernema</taxon>
    </lineage>
</organism>
<dbReference type="PANTHER" id="PTHR35153">
    <property type="entry name" value="COILED-COIL DOMAIN-CONTAINING PROTEIN 154"/>
    <property type="match status" value="1"/>
</dbReference>
<dbReference type="PANTHER" id="PTHR35153:SF1">
    <property type="entry name" value="COILED-COIL DOMAIN-CONTAINING PROTEIN 154"/>
    <property type="match status" value="1"/>
</dbReference>
<accession>A0A4U8UUB5</accession>
<comment type="caution">
    <text evidence="3">The sequence shown here is derived from an EMBL/GenBank/DDBJ whole genome shotgun (WGS) entry which is preliminary data.</text>
</comment>
<evidence type="ECO:0000313" key="4">
    <source>
        <dbReference type="Proteomes" id="UP000298663"/>
    </source>
</evidence>
<feature type="compositionally biased region" description="Polar residues" evidence="2">
    <location>
        <begin position="1"/>
        <end position="12"/>
    </location>
</feature>
<evidence type="ECO:0000256" key="1">
    <source>
        <dbReference type="SAM" id="Coils"/>
    </source>
</evidence>
<keyword evidence="4" id="KW-1185">Reference proteome</keyword>
<sequence>MNQKYNSLQSLIKSDLDATSEGEREKGRKTEERLKAMNEIVENMKTVQQTDKAKNKERFQKINEALATLEHHLEIGDKKMDKIVNAEIQARKLHEKALLAKVQELEDRVNKYLDGLNKAFDDVKSGKDNVKVPTLDTDALRREMETIAADKNKMSMEGLLKLEEKMTRVQQGLNRDKREIHDKINDVVNKDQFNKLKSQVNKLDQLMDDVEKAQERVRDKLERQIPQDLNELSAKADNIKQQLNARIDQEEEERYLAIRELQEAYNNLLGRSGVAAPAAEAATTVNGSTITQRGG</sequence>
<reference evidence="3 4" key="1">
    <citation type="journal article" date="2015" name="Genome Biol.">
        <title>Comparative genomics of Steinernema reveals deeply conserved gene regulatory networks.</title>
        <authorList>
            <person name="Dillman A.R."/>
            <person name="Macchietto M."/>
            <person name="Porter C.F."/>
            <person name="Rogers A."/>
            <person name="Williams B."/>
            <person name="Antoshechkin I."/>
            <person name="Lee M.M."/>
            <person name="Goodwin Z."/>
            <person name="Lu X."/>
            <person name="Lewis E.E."/>
            <person name="Goodrich-Blair H."/>
            <person name="Stock S.P."/>
            <person name="Adams B.J."/>
            <person name="Sternberg P.W."/>
            <person name="Mortazavi A."/>
        </authorList>
    </citation>
    <scope>NUCLEOTIDE SEQUENCE [LARGE SCALE GENOMIC DNA]</scope>
    <source>
        <strain evidence="3 4">ALL</strain>
    </source>
</reference>
<proteinExistence type="predicted"/>
<gene>
    <name evidence="3" type="ORF">L596_003993</name>
</gene>
<evidence type="ECO:0000313" key="3">
    <source>
        <dbReference type="EMBL" id="TMS36942.1"/>
    </source>
</evidence>
<feature type="region of interest" description="Disordered" evidence="2">
    <location>
        <begin position="1"/>
        <end position="31"/>
    </location>
</feature>
<protein>
    <submittedName>
        <fullName evidence="3">Uncharacterized protein</fullName>
    </submittedName>
</protein>
<name>A0A4U8UUB5_STECR</name>
<reference evidence="3 4" key="2">
    <citation type="journal article" date="2019" name="G3 (Bethesda)">
        <title>Hybrid Assembly of the Genome of the Entomopathogenic Nematode Steinernema carpocapsae Identifies the X-Chromosome.</title>
        <authorList>
            <person name="Serra L."/>
            <person name="Macchietto M."/>
            <person name="Macias-Munoz A."/>
            <person name="McGill C.J."/>
            <person name="Rodriguez I.M."/>
            <person name="Rodriguez B."/>
            <person name="Murad R."/>
            <person name="Mortazavi A."/>
        </authorList>
    </citation>
    <scope>NUCLEOTIDE SEQUENCE [LARGE SCALE GENOMIC DNA]</scope>
    <source>
        <strain evidence="3 4">ALL</strain>
    </source>
</reference>
<dbReference type="OrthoDB" id="9445857at2759"/>
<evidence type="ECO:0000256" key="2">
    <source>
        <dbReference type="SAM" id="MobiDB-lite"/>
    </source>
</evidence>
<dbReference type="EMBL" id="AZBU02000001">
    <property type="protein sequence ID" value="TMS36942.1"/>
    <property type="molecule type" value="Genomic_DNA"/>
</dbReference>